<dbReference type="InterPro" id="IPR013057">
    <property type="entry name" value="AA_transpt_TM"/>
</dbReference>
<comment type="subcellular location">
    <subcellularLocation>
        <location evidence="2">Membrane</location>
        <topology evidence="2">Multi-pass membrane protein</topology>
    </subcellularLocation>
    <subcellularLocation>
        <location evidence="1">Nucleus</location>
    </subcellularLocation>
</comment>
<dbReference type="EMBL" id="LN731111">
    <property type="protein sequence ID" value="CEP14294.1"/>
    <property type="molecule type" value="Genomic_DNA"/>
</dbReference>
<feature type="transmembrane region" description="Helical" evidence="16">
    <location>
        <begin position="572"/>
        <end position="594"/>
    </location>
</feature>
<dbReference type="Proteomes" id="UP000054107">
    <property type="component" value="Unassembled WGS sequence"/>
</dbReference>
<accession>A0A0B7NA14</accession>
<feature type="transmembrane region" description="Helical" evidence="16">
    <location>
        <begin position="606"/>
        <end position="625"/>
    </location>
</feature>
<dbReference type="InterPro" id="IPR021384">
    <property type="entry name" value="Mediator_Med21"/>
</dbReference>
<evidence type="ECO:0000256" key="7">
    <source>
        <dbReference type="ARBA" id="ARBA00022692"/>
    </source>
</evidence>
<keyword evidence="19" id="KW-1185">Reference proteome</keyword>
<dbReference type="OrthoDB" id="655540at2759"/>
<feature type="domain" description="Amino acid transporter transmembrane" evidence="17">
    <location>
        <begin position="416"/>
        <end position="625"/>
    </location>
</feature>
<feature type="transmembrane region" description="Helical" evidence="16">
    <location>
        <begin position="285"/>
        <end position="303"/>
    </location>
</feature>
<keyword evidence="6" id="KW-0813">Transport</keyword>
<dbReference type="Pfam" id="PF01490">
    <property type="entry name" value="Aa_trans"/>
    <property type="match status" value="2"/>
</dbReference>
<evidence type="ECO:0000256" key="15">
    <source>
        <dbReference type="SAM" id="MobiDB-lite"/>
    </source>
</evidence>
<gene>
    <name evidence="18" type="primary">PARPA_08465.1 scaffold 33036</name>
</gene>
<dbReference type="GO" id="GO:0005774">
    <property type="term" value="C:vacuolar membrane"/>
    <property type="evidence" value="ECO:0007669"/>
    <property type="project" value="TreeGrafter"/>
</dbReference>
<evidence type="ECO:0000256" key="5">
    <source>
        <dbReference type="ARBA" id="ARBA00019691"/>
    </source>
</evidence>
<evidence type="ECO:0000256" key="9">
    <source>
        <dbReference type="ARBA" id="ARBA00022989"/>
    </source>
</evidence>
<name>A0A0B7NA14_9FUNG</name>
<evidence type="ECO:0000256" key="10">
    <source>
        <dbReference type="ARBA" id="ARBA00023015"/>
    </source>
</evidence>
<keyword evidence="8" id="KW-0029">Amino-acid transport</keyword>
<evidence type="ECO:0000259" key="17">
    <source>
        <dbReference type="Pfam" id="PF01490"/>
    </source>
</evidence>
<evidence type="ECO:0000313" key="19">
    <source>
        <dbReference type="Proteomes" id="UP000054107"/>
    </source>
</evidence>
<evidence type="ECO:0000256" key="14">
    <source>
        <dbReference type="ARBA" id="ARBA00031952"/>
    </source>
</evidence>
<evidence type="ECO:0000256" key="11">
    <source>
        <dbReference type="ARBA" id="ARBA00023136"/>
    </source>
</evidence>
<keyword evidence="10" id="KW-0805">Transcription regulation</keyword>
<dbReference type="PANTHER" id="PTHR22950">
    <property type="entry name" value="AMINO ACID TRANSPORTER"/>
    <property type="match status" value="1"/>
</dbReference>
<feature type="compositionally biased region" description="Polar residues" evidence="15">
    <location>
        <begin position="138"/>
        <end position="151"/>
    </location>
</feature>
<protein>
    <recommendedName>
        <fullName evidence="5">Mediator of RNA polymerase II transcription subunit 21</fullName>
    </recommendedName>
    <alternativeName>
        <fullName evidence="14">Mediator complex subunit 21</fullName>
    </alternativeName>
</protein>
<reference evidence="18 19" key="1">
    <citation type="submission" date="2014-09" db="EMBL/GenBank/DDBJ databases">
        <authorList>
            <person name="Ellenberger Sabrina"/>
        </authorList>
    </citation>
    <scope>NUCLEOTIDE SEQUENCE [LARGE SCALE GENOMIC DNA]</scope>
    <source>
        <strain evidence="18 19">CBS 412.66</strain>
    </source>
</reference>
<evidence type="ECO:0000256" key="8">
    <source>
        <dbReference type="ARBA" id="ARBA00022970"/>
    </source>
</evidence>
<feature type="transmembrane region" description="Helical" evidence="16">
    <location>
        <begin position="415"/>
        <end position="439"/>
    </location>
</feature>
<feature type="transmembrane region" description="Helical" evidence="16">
    <location>
        <begin position="259"/>
        <end position="279"/>
    </location>
</feature>
<feature type="transmembrane region" description="Helical" evidence="16">
    <location>
        <begin position="335"/>
        <end position="352"/>
    </location>
</feature>
<dbReference type="AlphaFoldDB" id="A0A0B7NA14"/>
<dbReference type="InterPro" id="IPR037212">
    <property type="entry name" value="Med7/Med21-like"/>
</dbReference>
<evidence type="ECO:0000256" key="6">
    <source>
        <dbReference type="ARBA" id="ARBA00022448"/>
    </source>
</evidence>
<evidence type="ECO:0000256" key="1">
    <source>
        <dbReference type="ARBA" id="ARBA00004123"/>
    </source>
</evidence>
<dbReference type="PANTHER" id="PTHR22950:SF692">
    <property type="entry name" value="TRANSMEMBRANE AMINO ACID TRANSPORTER FAMILY PROTEIN"/>
    <property type="match status" value="1"/>
</dbReference>
<evidence type="ECO:0000256" key="4">
    <source>
        <dbReference type="ARBA" id="ARBA00008066"/>
    </source>
</evidence>
<feature type="transmembrane region" description="Helical" evidence="16">
    <location>
        <begin position="499"/>
        <end position="525"/>
    </location>
</feature>
<keyword evidence="7 16" id="KW-0812">Transmembrane</keyword>
<comment type="similarity">
    <text evidence="3">Belongs to the Mediator complex subunit 21 family.</text>
</comment>
<dbReference type="GO" id="GO:0016592">
    <property type="term" value="C:mediator complex"/>
    <property type="evidence" value="ECO:0007669"/>
    <property type="project" value="InterPro"/>
</dbReference>
<keyword evidence="13" id="KW-0539">Nucleus</keyword>
<feature type="transmembrane region" description="Helical" evidence="16">
    <location>
        <begin position="451"/>
        <end position="474"/>
    </location>
</feature>
<proteinExistence type="inferred from homology"/>
<dbReference type="Gene3D" id="6.10.280.10">
    <property type="entry name" value="Mediator complex, subunit Med21"/>
    <property type="match status" value="1"/>
</dbReference>
<feature type="transmembrane region" description="Helical" evidence="16">
    <location>
        <begin position="546"/>
        <end position="566"/>
    </location>
</feature>
<evidence type="ECO:0000256" key="3">
    <source>
        <dbReference type="ARBA" id="ARBA00005770"/>
    </source>
</evidence>
<dbReference type="GO" id="GO:0015179">
    <property type="term" value="F:L-amino acid transmembrane transporter activity"/>
    <property type="evidence" value="ECO:0007669"/>
    <property type="project" value="TreeGrafter"/>
</dbReference>
<evidence type="ECO:0000256" key="2">
    <source>
        <dbReference type="ARBA" id="ARBA00004141"/>
    </source>
</evidence>
<keyword evidence="11 16" id="KW-0472">Membrane</keyword>
<feature type="domain" description="Amino acid transporter transmembrane" evidence="17">
    <location>
        <begin position="255"/>
        <end position="349"/>
    </location>
</feature>
<keyword evidence="12" id="KW-0804">Transcription</keyword>
<dbReference type="Pfam" id="PF11221">
    <property type="entry name" value="Med21"/>
    <property type="match status" value="1"/>
</dbReference>
<evidence type="ECO:0000256" key="16">
    <source>
        <dbReference type="SAM" id="Phobius"/>
    </source>
</evidence>
<evidence type="ECO:0000256" key="13">
    <source>
        <dbReference type="ARBA" id="ARBA00023242"/>
    </source>
</evidence>
<organism evidence="18 19">
    <name type="scientific">Parasitella parasitica</name>
    <dbReference type="NCBI Taxonomy" id="35722"/>
    <lineage>
        <taxon>Eukaryota</taxon>
        <taxon>Fungi</taxon>
        <taxon>Fungi incertae sedis</taxon>
        <taxon>Mucoromycota</taxon>
        <taxon>Mucoromycotina</taxon>
        <taxon>Mucoromycetes</taxon>
        <taxon>Mucorales</taxon>
        <taxon>Mucorineae</taxon>
        <taxon>Mucoraceae</taxon>
        <taxon>Parasitella</taxon>
    </lineage>
</organism>
<sequence>MDRLTQLQDAIDAVARMFTNSIYYVHEKSGMAELNQNIPVAQPKIQADEPETFQENMRELATDLVKKAKEIDSLIEVLPGIQQTEEDQINLLKSLEEENRIANEEYEEAVKEMDNDSSLHIPNLHPDHRGLLPEDGSPRQNNSYLQDPDAQLSQSFKDRIETFVGSYSRTSMMHMAENVLVSEGGMTDDDHDCETCSAHSIYLPRYQNQSTSRRNSEGTLHERTPLLFPTLQKVDTCASIMTVADSYPQQHMIAKKSSFLQSIFNSINILIGVGILALPLGFKDAGWAVGLIVFIFCFGLTNYTAKLLAKCLDADPDSRTYGDMGANAYGVRGRIFISFLFLTELITCSYFIERWHRKLISRAQTSFGPLCFLFDIDTYAVYTRTPFILHKSTRYSERIQFTGCDSDASVLPEDWMAVPMSFGLIMAGFAGHAVFPTIYRDMKSPKEYKKMVNYTYIVTAFVYMTVAASGYAMFGSDTMQEITQNLVTIPEYNQTLNRLAVWLIALNPIAKYGLTLNPVVLSWQIGLTSNPAMDDWLNRSSWRKPVVKTIGVILTSLFIVMLAILLPNFDQIMSLLGALFSFIISGIFPLMCHLKLFKNTMSAREIVFSYILLFIAASLGIMGTIRSLI</sequence>
<dbReference type="STRING" id="35722.A0A0B7NA14"/>
<dbReference type="SUPFAM" id="SSF140718">
    <property type="entry name" value="Mediator hinge subcomplex-like"/>
    <property type="match status" value="1"/>
</dbReference>
<evidence type="ECO:0000256" key="12">
    <source>
        <dbReference type="ARBA" id="ARBA00023163"/>
    </source>
</evidence>
<keyword evidence="9 16" id="KW-1133">Transmembrane helix</keyword>
<evidence type="ECO:0000313" key="18">
    <source>
        <dbReference type="EMBL" id="CEP14294.1"/>
    </source>
</evidence>
<feature type="region of interest" description="Disordered" evidence="15">
    <location>
        <begin position="111"/>
        <end position="151"/>
    </location>
</feature>
<comment type="similarity">
    <text evidence="4">Belongs to the amino acid/polyamine transporter 2 family.</text>
</comment>